<keyword evidence="2" id="KW-1185">Reference proteome</keyword>
<sequence>MPLMASLCSTGLTQESLCALLPLDTPNAGQDDLTEARTDARSIMSPCGSMESVAYKEYEIYSVIMVYVMQHLRLKKVVAESPVLSKVGAGR</sequence>
<organism evidence="1 2">
    <name type="scientific">Araneus ventricosus</name>
    <name type="common">Orbweaver spider</name>
    <name type="synonym">Epeira ventricosa</name>
    <dbReference type="NCBI Taxonomy" id="182803"/>
    <lineage>
        <taxon>Eukaryota</taxon>
        <taxon>Metazoa</taxon>
        <taxon>Ecdysozoa</taxon>
        <taxon>Arthropoda</taxon>
        <taxon>Chelicerata</taxon>
        <taxon>Arachnida</taxon>
        <taxon>Araneae</taxon>
        <taxon>Araneomorphae</taxon>
        <taxon>Entelegynae</taxon>
        <taxon>Araneoidea</taxon>
        <taxon>Araneidae</taxon>
        <taxon>Araneus</taxon>
    </lineage>
</organism>
<dbReference type="AlphaFoldDB" id="A0A4Y2WXW8"/>
<evidence type="ECO:0000313" key="2">
    <source>
        <dbReference type="Proteomes" id="UP000499080"/>
    </source>
</evidence>
<proteinExistence type="predicted"/>
<dbReference type="EMBL" id="BGPR01066036">
    <property type="protein sequence ID" value="GBO40717.1"/>
    <property type="molecule type" value="Genomic_DNA"/>
</dbReference>
<dbReference type="Proteomes" id="UP000499080">
    <property type="component" value="Unassembled WGS sequence"/>
</dbReference>
<evidence type="ECO:0000313" key="1">
    <source>
        <dbReference type="EMBL" id="GBO40717.1"/>
    </source>
</evidence>
<protein>
    <submittedName>
        <fullName evidence="1">Uncharacterized protein</fullName>
    </submittedName>
</protein>
<gene>
    <name evidence="1" type="ORF">AVEN_126546_1</name>
</gene>
<comment type="caution">
    <text evidence="1">The sequence shown here is derived from an EMBL/GenBank/DDBJ whole genome shotgun (WGS) entry which is preliminary data.</text>
</comment>
<accession>A0A4Y2WXW8</accession>
<reference evidence="1 2" key="1">
    <citation type="journal article" date="2019" name="Sci. Rep.">
        <title>Orb-weaving spider Araneus ventricosus genome elucidates the spidroin gene catalogue.</title>
        <authorList>
            <person name="Kono N."/>
            <person name="Nakamura H."/>
            <person name="Ohtoshi R."/>
            <person name="Moran D.A.P."/>
            <person name="Shinohara A."/>
            <person name="Yoshida Y."/>
            <person name="Fujiwara M."/>
            <person name="Mori M."/>
            <person name="Tomita M."/>
            <person name="Arakawa K."/>
        </authorList>
    </citation>
    <scope>NUCLEOTIDE SEQUENCE [LARGE SCALE GENOMIC DNA]</scope>
</reference>
<name>A0A4Y2WXW8_ARAVE</name>